<sequence length="371" mass="41925">MNTEVQNFDEIRPYSDAEVPKAVEQIISDPEFTAAIIRFKFGKAFGGLSKVLSPLLGWYLRRHWRKLQTVQDVQRYVSGYLAQALKHTTDGVSCSGLDALPKQQSYLFVCNHRDIAMDPALVNWCLHEHGFDTARIAIGDNLLKKPCVTALMKLNKSFIVRRSAKGPREMLKALSQLSAYIRHSLQQGQHIWIAQKEGRAKDGFDQTDPAILKMFYMAGKAEGQEFAAYMQQLNIVPVAISYEYDPCDEAKALELYQRAEDGGYQKAEFEDIDSIIKGITGYKGRIHLHFGQVVDAGFSTPEQLAELIDKQIYQGYKIYPANQYAAGEPVSDEQAAAKFASRLGHMLPEIQSYARTMYANPLKNFHKVQEE</sequence>
<feature type="domain" description="Phospholipid/glycerol acyltransferase" evidence="1">
    <location>
        <begin position="106"/>
        <end position="243"/>
    </location>
</feature>
<dbReference type="PANTHER" id="PTHR30068">
    <property type="entry name" value="URONATE ISOMERASE"/>
    <property type="match status" value="1"/>
</dbReference>
<gene>
    <name evidence="2" type="ORF">ACFFJP_10260</name>
</gene>
<keyword evidence="2" id="KW-0808">Transferase</keyword>
<dbReference type="PANTHER" id="PTHR30068:SF3">
    <property type="entry name" value="PHOSPHOLIPID_GLYCEROL ACYLTRANSFERASE DOMAIN-CONTAINING PROTEIN"/>
    <property type="match status" value="1"/>
</dbReference>
<keyword evidence="3" id="KW-1185">Reference proteome</keyword>
<dbReference type="GO" id="GO:0016746">
    <property type="term" value="F:acyltransferase activity"/>
    <property type="evidence" value="ECO:0007669"/>
    <property type="project" value="UniProtKB-KW"/>
</dbReference>
<comment type="caution">
    <text evidence="2">The sequence shown here is derived from an EMBL/GenBank/DDBJ whole genome shotgun (WGS) entry which is preliminary data.</text>
</comment>
<protein>
    <submittedName>
        <fullName evidence="2">Lysophospholipid acyltransferase family protein</fullName>
    </submittedName>
</protein>
<name>A0ABV6BCS8_9GAMM</name>
<evidence type="ECO:0000259" key="1">
    <source>
        <dbReference type="SMART" id="SM00563"/>
    </source>
</evidence>
<dbReference type="Pfam" id="PF01553">
    <property type="entry name" value="Acyltransferase"/>
    <property type="match status" value="1"/>
</dbReference>
<accession>A0ABV6BCS8</accession>
<evidence type="ECO:0000313" key="3">
    <source>
        <dbReference type="Proteomes" id="UP001589813"/>
    </source>
</evidence>
<proteinExistence type="predicted"/>
<organism evidence="2 3">
    <name type="scientific">Rheinheimera tilapiae</name>
    <dbReference type="NCBI Taxonomy" id="875043"/>
    <lineage>
        <taxon>Bacteria</taxon>
        <taxon>Pseudomonadati</taxon>
        <taxon>Pseudomonadota</taxon>
        <taxon>Gammaproteobacteria</taxon>
        <taxon>Chromatiales</taxon>
        <taxon>Chromatiaceae</taxon>
        <taxon>Rheinheimera</taxon>
    </lineage>
</organism>
<reference evidence="2 3" key="1">
    <citation type="submission" date="2024-09" db="EMBL/GenBank/DDBJ databases">
        <authorList>
            <person name="Sun Q."/>
            <person name="Mori K."/>
        </authorList>
    </citation>
    <scope>NUCLEOTIDE SEQUENCE [LARGE SCALE GENOMIC DNA]</scope>
    <source>
        <strain evidence="2 3">KCTC 23315</strain>
    </source>
</reference>
<dbReference type="SUPFAM" id="SSF69593">
    <property type="entry name" value="Glycerol-3-phosphate (1)-acyltransferase"/>
    <property type="match status" value="1"/>
</dbReference>
<dbReference type="EMBL" id="JBHLXP010000001">
    <property type="protein sequence ID" value="MFC0048671.1"/>
    <property type="molecule type" value="Genomic_DNA"/>
</dbReference>
<dbReference type="InterPro" id="IPR002123">
    <property type="entry name" value="Plipid/glycerol_acylTrfase"/>
</dbReference>
<dbReference type="RefSeq" id="WP_377243071.1">
    <property type="nucleotide sequence ID" value="NZ_JBHLXP010000001.1"/>
</dbReference>
<evidence type="ECO:0000313" key="2">
    <source>
        <dbReference type="EMBL" id="MFC0048671.1"/>
    </source>
</evidence>
<dbReference type="SMART" id="SM00563">
    <property type="entry name" value="PlsC"/>
    <property type="match status" value="1"/>
</dbReference>
<dbReference type="Proteomes" id="UP001589813">
    <property type="component" value="Unassembled WGS sequence"/>
</dbReference>
<keyword evidence="2" id="KW-0012">Acyltransferase</keyword>